<dbReference type="InterPro" id="IPR005025">
    <property type="entry name" value="FMN_Rdtase-like_dom"/>
</dbReference>
<dbReference type="RefSeq" id="WP_111728490.1">
    <property type="nucleotide sequence ID" value="NZ_QHKO01000001.1"/>
</dbReference>
<evidence type="ECO:0000259" key="1">
    <source>
        <dbReference type="Pfam" id="PF03358"/>
    </source>
</evidence>
<reference evidence="2 3" key="1">
    <citation type="submission" date="2018-05" db="EMBL/GenBank/DDBJ databases">
        <title>Lujinxingia marina gen. nov. sp. nov., a new facultative anaerobic member of the class Deltaproteobacteria, and proposal of Lujinxingaceae fam. nov.</title>
        <authorList>
            <person name="Li C.-M."/>
        </authorList>
    </citation>
    <scope>NUCLEOTIDE SEQUENCE [LARGE SCALE GENOMIC DNA]</scope>
    <source>
        <strain evidence="2 3">B210</strain>
    </source>
</reference>
<name>A0A328CBB2_9DELT</name>
<dbReference type="InterPro" id="IPR029039">
    <property type="entry name" value="Flavoprotein-like_sf"/>
</dbReference>
<dbReference type="SUPFAM" id="SSF52218">
    <property type="entry name" value="Flavoproteins"/>
    <property type="match status" value="1"/>
</dbReference>
<dbReference type="GO" id="GO:0016491">
    <property type="term" value="F:oxidoreductase activity"/>
    <property type="evidence" value="ECO:0007669"/>
    <property type="project" value="InterPro"/>
</dbReference>
<accession>A0A328CBB2</accession>
<sequence length="191" mass="20724">MLKVMGFAASLREGSWNGKLWEVAAQALDAMEGVAVERRSFAEFEMPLYNPDLQAQGFPQGADDFKEAIEAADALIVVTPEYNASIPGYLKNALDWVSRYRPVPLRGKPLLLMSASPSMMGGNRGLWQTRIPLEATGAVVSPRMFGLAQAHLAFAEDGGLANAELHEQLVELLEEFVAFGQALTSAQARGQ</sequence>
<evidence type="ECO:0000313" key="3">
    <source>
        <dbReference type="Proteomes" id="UP000249169"/>
    </source>
</evidence>
<proteinExistence type="predicted"/>
<evidence type="ECO:0000313" key="2">
    <source>
        <dbReference type="EMBL" id="RAL25318.1"/>
    </source>
</evidence>
<dbReference type="OrthoDB" id="9812295at2"/>
<feature type="domain" description="NADPH-dependent FMN reductase-like" evidence="1">
    <location>
        <begin position="3"/>
        <end position="150"/>
    </location>
</feature>
<dbReference type="Proteomes" id="UP000249169">
    <property type="component" value="Unassembled WGS sequence"/>
</dbReference>
<dbReference type="PANTHER" id="PTHR30543">
    <property type="entry name" value="CHROMATE REDUCTASE"/>
    <property type="match status" value="1"/>
</dbReference>
<dbReference type="AlphaFoldDB" id="A0A328CBB2"/>
<dbReference type="GO" id="GO:0010181">
    <property type="term" value="F:FMN binding"/>
    <property type="evidence" value="ECO:0007669"/>
    <property type="project" value="TreeGrafter"/>
</dbReference>
<protein>
    <submittedName>
        <fullName evidence="2">NADPH-dependent FMN reductase</fullName>
    </submittedName>
</protein>
<comment type="caution">
    <text evidence="2">The sequence shown here is derived from an EMBL/GenBank/DDBJ whole genome shotgun (WGS) entry which is preliminary data.</text>
</comment>
<dbReference type="GO" id="GO:0005829">
    <property type="term" value="C:cytosol"/>
    <property type="evidence" value="ECO:0007669"/>
    <property type="project" value="TreeGrafter"/>
</dbReference>
<dbReference type="EMBL" id="QHKO01000001">
    <property type="protein sequence ID" value="RAL25318.1"/>
    <property type="molecule type" value="Genomic_DNA"/>
</dbReference>
<dbReference type="InterPro" id="IPR050712">
    <property type="entry name" value="NAD(P)H-dep_reductase"/>
</dbReference>
<keyword evidence="3" id="KW-1185">Reference proteome</keyword>
<gene>
    <name evidence="2" type="ORF">DL240_03655</name>
</gene>
<dbReference type="Pfam" id="PF03358">
    <property type="entry name" value="FMN_red"/>
    <property type="match status" value="1"/>
</dbReference>
<organism evidence="2 3">
    <name type="scientific">Lujinxingia litoralis</name>
    <dbReference type="NCBI Taxonomy" id="2211119"/>
    <lineage>
        <taxon>Bacteria</taxon>
        <taxon>Deltaproteobacteria</taxon>
        <taxon>Bradymonadales</taxon>
        <taxon>Lujinxingiaceae</taxon>
        <taxon>Lujinxingia</taxon>
    </lineage>
</organism>
<dbReference type="Gene3D" id="3.40.50.360">
    <property type="match status" value="1"/>
</dbReference>
<dbReference type="PANTHER" id="PTHR30543:SF21">
    <property type="entry name" value="NAD(P)H-DEPENDENT FMN REDUCTASE LOT6"/>
    <property type="match status" value="1"/>
</dbReference>